<feature type="coiled-coil region" evidence="1">
    <location>
        <begin position="100"/>
        <end position="157"/>
    </location>
</feature>
<dbReference type="RefSeq" id="XP_068359052.1">
    <property type="nucleotide sequence ID" value="XM_068504808.1"/>
</dbReference>
<evidence type="ECO:0000313" key="3">
    <source>
        <dbReference type="EMBL" id="OHT05916.1"/>
    </source>
</evidence>
<sequence>MIDKLERECKNKQDIIFAKDQQIEDLRNEMKSKEKTYNDMKNAFINLQNSVADQFEQINDKKQHITELYDVVGQLKDKNDDVSKELRALYGGEIPQKLPLDEKDKEIIALKSRIAILESDDALSHVCSERDDIDKKYKSLVTKTNNLEKENAEIKEALSLASPEVTNESLRQENMKMRSTLAVMMKKVKESEEKLQTTPLLPDADDLLVELQRRSDRIKELEEKLEGNEQTLDQNVKAEQTPQVNERGESSKLSEILSSIEQKLLGEDDDFNASDMPIEERVVILNKKVDSQILEKQNELEAAENKARQLEADIKKFEDALNEATNPVERKAIEKKIDQLKAELEQTNKAKENTQKQIDSLQKLKQVISNDVNSLDAQQAMSDKLLSVTGDFLEDEIIHDLLLDENNSTLPLSGQVAQVFANIYKTNAKIHGLDLEETFEVTDQQSLKGAIVKFARLFTRIKKQLGTSNCQPNFRDFGFENINEPSMRIKYQNLEEHTKKLTRNYKVALKKLKEHQKNEASVTKLLLCSCPSLSKSVPSDTKLFELVKHYVAQFPIHIVSTIQQHVEQIFDILLNASNQLSNMLDKALEHCSHAAIKANQHSQKFSSETSKQLIYQSYDKTLKCIFPPSANVTPVTNVREIQRRLMKTIALLRSGLQLIPGSKMPSHDNIYSYAVLIRRNLSSNTVLDASSDFSTDLSLSELALNGENPLASGRFSEYEKQVNRLMDIVNHSISYKNLVTALSDVLDLEVAIEPNEITEQTVADLFQAVREKVEDKEGSIEKIKERHLQYKKLVGKFFEGLKGKLPSQTSKLVDDIMNFKL</sequence>
<dbReference type="EMBL" id="MLAK01000742">
    <property type="protein sequence ID" value="OHT05916.1"/>
    <property type="molecule type" value="Genomic_DNA"/>
</dbReference>
<feature type="coiled-coil region" evidence="1">
    <location>
        <begin position="491"/>
        <end position="518"/>
    </location>
</feature>
<dbReference type="Proteomes" id="UP000179807">
    <property type="component" value="Unassembled WGS sequence"/>
</dbReference>
<feature type="coiled-coil region" evidence="1">
    <location>
        <begin position="286"/>
        <end position="371"/>
    </location>
</feature>
<evidence type="ECO:0000256" key="2">
    <source>
        <dbReference type="SAM" id="MobiDB-lite"/>
    </source>
</evidence>
<keyword evidence="1" id="KW-0175">Coiled coil</keyword>
<reference evidence="3" key="1">
    <citation type="submission" date="2016-10" db="EMBL/GenBank/DDBJ databases">
        <authorList>
            <person name="Benchimol M."/>
            <person name="Almeida L.G."/>
            <person name="Vasconcelos A.T."/>
            <person name="Perreira-Neves A."/>
            <person name="Rosa I.A."/>
            <person name="Tasca T."/>
            <person name="Bogo M.R."/>
            <person name="de Souza W."/>
        </authorList>
    </citation>
    <scope>NUCLEOTIDE SEQUENCE [LARGE SCALE GENOMIC DNA]</scope>
    <source>
        <strain evidence="3">K</strain>
    </source>
</reference>
<feature type="compositionally biased region" description="Polar residues" evidence="2">
    <location>
        <begin position="228"/>
        <end position="244"/>
    </location>
</feature>
<accession>A0A1J4K881</accession>
<dbReference type="GeneID" id="94839512"/>
<protein>
    <recommendedName>
        <fullName evidence="5">Dynein associated protein domain-containing protein</fullName>
    </recommendedName>
</protein>
<keyword evidence="4" id="KW-1185">Reference proteome</keyword>
<feature type="region of interest" description="Disordered" evidence="2">
    <location>
        <begin position="225"/>
        <end position="252"/>
    </location>
</feature>
<organism evidence="3 4">
    <name type="scientific">Tritrichomonas foetus</name>
    <dbReference type="NCBI Taxonomy" id="1144522"/>
    <lineage>
        <taxon>Eukaryota</taxon>
        <taxon>Metamonada</taxon>
        <taxon>Parabasalia</taxon>
        <taxon>Tritrichomonadida</taxon>
        <taxon>Tritrichomonadidae</taxon>
        <taxon>Tritrichomonas</taxon>
    </lineage>
</organism>
<dbReference type="AlphaFoldDB" id="A0A1J4K881"/>
<feature type="coiled-coil region" evidence="1">
    <location>
        <begin position="16"/>
        <end position="43"/>
    </location>
</feature>
<dbReference type="OrthoDB" id="10679748at2759"/>
<dbReference type="VEuPathDB" id="TrichDB:TRFO_26199"/>
<evidence type="ECO:0008006" key="5">
    <source>
        <dbReference type="Google" id="ProtNLM"/>
    </source>
</evidence>
<dbReference type="Gene3D" id="1.10.287.1490">
    <property type="match status" value="1"/>
</dbReference>
<evidence type="ECO:0000313" key="4">
    <source>
        <dbReference type="Proteomes" id="UP000179807"/>
    </source>
</evidence>
<gene>
    <name evidence="3" type="ORF">TRFO_26199</name>
</gene>
<comment type="caution">
    <text evidence="3">The sequence shown here is derived from an EMBL/GenBank/DDBJ whole genome shotgun (WGS) entry which is preliminary data.</text>
</comment>
<proteinExistence type="predicted"/>
<name>A0A1J4K881_9EUKA</name>
<evidence type="ECO:0000256" key="1">
    <source>
        <dbReference type="SAM" id="Coils"/>
    </source>
</evidence>